<dbReference type="PANTHER" id="PTHR38780:SF1">
    <property type="entry name" value="PROTEIN TUSC"/>
    <property type="match status" value="1"/>
</dbReference>
<dbReference type="Pfam" id="PF02635">
    <property type="entry name" value="DsrE"/>
    <property type="match status" value="1"/>
</dbReference>
<gene>
    <name evidence="5" type="primary">tusC</name>
    <name evidence="5" type="ORF">CIK83_01505</name>
</gene>
<evidence type="ECO:0000256" key="3">
    <source>
        <dbReference type="ARBA" id="ARBA00005996"/>
    </source>
</evidence>
<sequence length="117" mass="13527">MRLGFVFRSFPHSNTKGREGLDALLAASAYCEDIEVFFLGNGVTQLVKEQAPKQILSRDYISAFKLLELYDIEKIYACRTSLLEFNLCSDRFIIDVEVLSFEEINHRLHNCQKILTF</sequence>
<dbReference type="EMBL" id="QPGL01000001">
    <property type="protein sequence ID" value="RCS72390.1"/>
    <property type="molecule type" value="Genomic_DNA"/>
</dbReference>
<evidence type="ECO:0000313" key="6">
    <source>
        <dbReference type="Proteomes" id="UP000252479"/>
    </source>
</evidence>
<keyword evidence="6" id="KW-1185">Reference proteome</keyword>
<keyword evidence="5" id="KW-0808">Transferase</keyword>
<comment type="caution">
    <text evidence="5">The sequence shown here is derived from an EMBL/GenBank/DDBJ whole genome shotgun (WGS) entry which is preliminary data.</text>
</comment>
<dbReference type="NCBIfam" id="NF001238">
    <property type="entry name" value="PRK00211.1"/>
    <property type="match status" value="1"/>
</dbReference>
<dbReference type="GeneID" id="303187571"/>
<reference evidence="5 6" key="1">
    <citation type="journal article" date="2017" name="Elife">
        <title>Extensive horizontal gene transfer in cheese-associated bacteria.</title>
        <authorList>
            <person name="Bonham K.S."/>
            <person name="Wolfe B.E."/>
            <person name="Dutton R.J."/>
        </authorList>
    </citation>
    <scope>NUCLEOTIDE SEQUENCE [LARGE SCALE GENOMIC DNA]</scope>
    <source>
        <strain evidence="5 6">JB196</strain>
    </source>
</reference>
<dbReference type="SUPFAM" id="SSF75169">
    <property type="entry name" value="DsrEFH-like"/>
    <property type="match status" value="1"/>
</dbReference>
<protein>
    <recommendedName>
        <fullName evidence="4">Protein TusC homolog</fullName>
    </recommendedName>
</protein>
<dbReference type="GO" id="GO:0016740">
    <property type="term" value="F:transferase activity"/>
    <property type="evidence" value="ECO:0007669"/>
    <property type="project" value="UniProtKB-KW"/>
</dbReference>
<dbReference type="NCBIfam" id="TIGR03010">
    <property type="entry name" value="sulf_tusC_dsrF"/>
    <property type="match status" value="1"/>
</dbReference>
<evidence type="ECO:0000313" key="5">
    <source>
        <dbReference type="EMBL" id="RCS72390.1"/>
    </source>
</evidence>
<comment type="function">
    <text evidence="1">Could be part of a sulfur-relay system.</text>
</comment>
<dbReference type="OrthoDB" id="9789418at2"/>
<comment type="similarity">
    <text evidence="3">Belongs to the DsrF/TusC family.</text>
</comment>
<organism evidence="5 6">
    <name type="scientific">Vibrio casei</name>
    <dbReference type="NCBI Taxonomy" id="673372"/>
    <lineage>
        <taxon>Bacteria</taxon>
        <taxon>Pseudomonadati</taxon>
        <taxon>Pseudomonadota</taxon>
        <taxon>Gammaproteobacteria</taxon>
        <taxon>Vibrionales</taxon>
        <taxon>Vibrionaceae</taxon>
        <taxon>Vibrio</taxon>
    </lineage>
</organism>
<dbReference type="InterPro" id="IPR017462">
    <property type="entry name" value="Sulphur_relay_TusC/DsrF"/>
</dbReference>
<comment type="subcellular location">
    <subcellularLocation>
        <location evidence="2">Cytoplasm</location>
    </subcellularLocation>
</comment>
<name>A0A368LKG7_9VIBR</name>
<accession>A0A368LKG7</accession>
<evidence type="ECO:0000256" key="1">
    <source>
        <dbReference type="ARBA" id="ARBA00002850"/>
    </source>
</evidence>
<dbReference type="PANTHER" id="PTHR38780">
    <property type="entry name" value="PROTEIN TUSC"/>
    <property type="match status" value="1"/>
</dbReference>
<dbReference type="Proteomes" id="UP000252479">
    <property type="component" value="Unassembled WGS sequence"/>
</dbReference>
<evidence type="ECO:0000256" key="2">
    <source>
        <dbReference type="ARBA" id="ARBA00004496"/>
    </source>
</evidence>
<dbReference type="GO" id="GO:0005737">
    <property type="term" value="C:cytoplasm"/>
    <property type="evidence" value="ECO:0007669"/>
    <property type="project" value="UniProtKB-SubCell"/>
</dbReference>
<evidence type="ECO:0000256" key="4">
    <source>
        <dbReference type="ARBA" id="ARBA00017149"/>
    </source>
</evidence>
<dbReference type="InterPro" id="IPR027396">
    <property type="entry name" value="DsrEFH-like"/>
</dbReference>
<dbReference type="AlphaFoldDB" id="A0A368LKG7"/>
<dbReference type="RefSeq" id="WP_086960357.1">
    <property type="nucleotide sequence ID" value="NZ_AP018680.1"/>
</dbReference>
<proteinExistence type="inferred from homology"/>
<dbReference type="InterPro" id="IPR003787">
    <property type="entry name" value="Sulphur_relay_DsrE/F-like"/>
</dbReference>
<dbReference type="Gene3D" id="3.40.1260.10">
    <property type="entry name" value="DsrEFH-like"/>
    <property type="match status" value="1"/>
</dbReference>